<keyword evidence="6" id="KW-0333">Golgi apparatus</keyword>
<feature type="transmembrane region" description="Helical" evidence="8">
    <location>
        <begin position="21"/>
        <end position="38"/>
    </location>
</feature>
<evidence type="ECO:0000259" key="9">
    <source>
        <dbReference type="Pfam" id="PF13839"/>
    </source>
</evidence>
<organism evidence="11 12">
    <name type="scientific">Asparagus officinalis</name>
    <name type="common">Garden asparagus</name>
    <dbReference type="NCBI Taxonomy" id="4686"/>
    <lineage>
        <taxon>Eukaryota</taxon>
        <taxon>Viridiplantae</taxon>
        <taxon>Streptophyta</taxon>
        <taxon>Embryophyta</taxon>
        <taxon>Tracheophyta</taxon>
        <taxon>Spermatophyta</taxon>
        <taxon>Magnoliopsida</taxon>
        <taxon>Liliopsida</taxon>
        <taxon>Asparagales</taxon>
        <taxon>Asparagaceae</taxon>
        <taxon>Asparagoideae</taxon>
        <taxon>Asparagus</taxon>
    </lineage>
</organism>
<dbReference type="Pfam" id="PF14416">
    <property type="entry name" value="PMR5N"/>
    <property type="match status" value="1"/>
</dbReference>
<protein>
    <submittedName>
        <fullName evidence="11">Uncharacterized protein</fullName>
    </submittedName>
</protein>
<proteinExistence type="inferred from homology"/>
<keyword evidence="3 8" id="KW-0812">Transmembrane</keyword>
<dbReference type="InterPro" id="IPR025846">
    <property type="entry name" value="TBL_N"/>
</dbReference>
<evidence type="ECO:0000256" key="3">
    <source>
        <dbReference type="ARBA" id="ARBA00022692"/>
    </source>
</evidence>
<feature type="domain" description="Trichome birefringence-like N-terminal" evidence="10">
    <location>
        <begin position="71"/>
        <end position="123"/>
    </location>
</feature>
<evidence type="ECO:0000313" key="12">
    <source>
        <dbReference type="Proteomes" id="UP000243459"/>
    </source>
</evidence>
<dbReference type="EMBL" id="CM007385">
    <property type="protein sequence ID" value="ONK69438.1"/>
    <property type="molecule type" value="Genomic_DNA"/>
</dbReference>
<name>A0A5P1ETR8_ASPOF</name>
<accession>A0A5P1ETR8</accession>
<dbReference type="InterPro" id="IPR026057">
    <property type="entry name" value="TBL_C"/>
</dbReference>
<keyword evidence="7 8" id="KW-0472">Membrane</keyword>
<comment type="similarity">
    <text evidence="2">Belongs to the PC-esterase family. TBL subfamily.</text>
</comment>
<evidence type="ECO:0000256" key="6">
    <source>
        <dbReference type="ARBA" id="ARBA00023034"/>
    </source>
</evidence>
<dbReference type="PANTHER" id="PTHR32285:SF148">
    <property type="entry name" value="OS01G0653100 PROTEIN"/>
    <property type="match status" value="1"/>
</dbReference>
<sequence>MKLHTKQLPFGWLTNLQTIPKLLLLSATLLLPLTFIFFCSNKSFLLLPYPSSSRIISDSNTSSSILEIDRECDISRGEWVQDSDAPYYTNMTCWTIQEHQNCIKYGRPDMGFLKWKWRPNGCELVHFDPTQFLEVVRGKSLAFVGDSLARNQMQSLMCLLSKVEYPKDISNATDENFKRMLYSSCNFTISIFWSPFLVKSEDPNDQTTLWTLYLDEPDEAWSTKIDDLDYIIISDGNWFSRPSMFYENKKLVGCHFCQVPNVTDLTLHYSHRVAFRTALKAINRLPNFKGMVMLRTLSPSHFENGEWNNGGNCVRTKPFRGNETKMEEMEFKLYRAQVEEFEKAKTEGLKRGLEFRMMDTTQAMLLRPDGHPSRYGHRAHENVTLYNDCVHWCLPGPVDVWNDFLFHVLRL</sequence>
<dbReference type="OrthoDB" id="630188at2759"/>
<evidence type="ECO:0000256" key="1">
    <source>
        <dbReference type="ARBA" id="ARBA00004323"/>
    </source>
</evidence>
<keyword evidence="12" id="KW-1185">Reference proteome</keyword>
<evidence type="ECO:0000313" key="11">
    <source>
        <dbReference type="EMBL" id="ONK69438.1"/>
    </source>
</evidence>
<evidence type="ECO:0000256" key="8">
    <source>
        <dbReference type="SAM" id="Phobius"/>
    </source>
</evidence>
<reference evidence="12" key="1">
    <citation type="journal article" date="2017" name="Nat. Commun.">
        <title>The asparagus genome sheds light on the origin and evolution of a young Y chromosome.</title>
        <authorList>
            <person name="Harkess A."/>
            <person name="Zhou J."/>
            <person name="Xu C."/>
            <person name="Bowers J.E."/>
            <person name="Van der Hulst R."/>
            <person name="Ayyampalayam S."/>
            <person name="Mercati F."/>
            <person name="Riccardi P."/>
            <person name="McKain M.R."/>
            <person name="Kakrana A."/>
            <person name="Tang H."/>
            <person name="Ray J."/>
            <person name="Groenendijk J."/>
            <person name="Arikit S."/>
            <person name="Mathioni S.M."/>
            <person name="Nakano M."/>
            <person name="Shan H."/>
            <person name="Telgmann-Rauber A."/>
            <person name="Kanno A."/>
            <person name="Yue Z."/>
            <person name="Chen H."/>
            <person name="Li W."/>
            <person name="Chen Y."/>
            <person name="Xu X."/>
            <person name="Zhang Y."/>
            <person name="Luo S."/>
            <person name="Chen H."/>
            <person name="Gao J."/>
            <person name="Mao Z."/>
            <person name="Pires J.C."/>
            <person name="Luo M."/>
            <person name="Kudrna D."/>
            <person name="Wing R.A."/>
            <person name="Meyers B.C."/>
            <person name="Yi K."/>
            <person name="Kong H."/>
            <person name="Lavrijsen P."/>
            <person name="Sunseri F."/>
            <person name="Falavigna A."/>
            <person name="Ye Y."/>
            <person name="Leebens-Mack J.H."/>
            <person name="Chen G."/>
        </authorList>
    </citation>
    <scope>NUCLEOTIDE SEQUENCE [LARGE SCALE GENOMIC DNA]</scope>
    <source>
        <strain evidence="12">cv. DH0086</strain>
    </source>
</reference>
<evidence type="ECO:0000256" key="5">
    <source>
        <dbReference type="ARBA" id="ARBA00022989"/>
    </source>
</evidence>
<evidence type="ECO:0000256" key="4">
    <source>
        <dbReference type="ARBA" id="ARBA00022968"/>
    </source>
</evidence>
<feature type="domain" description="Trichome birefringence-like C-terminal" evidence="9">
    <location>
        <begin position="125"/>
        <end position="407"/>
    </location>
</feature>
<keyword evidence="4" id="KW-0735">Signal-anchor</keyword>
<dbReference type="GO" id="GO:0000139">
    <property type="term" value="C:Golgi membrane"/>
    <property type="evidence" value="ECO:0007669"/>
    <property type="project" value="UniProtKB-SubCell"/>
</dbReference>
<dbReference type="PANTHER" id="PTHR32285">
    <property type="entry name" value="PROTEIN TRICHOME BIREFRINGENCE-LIKE 9-RELATED"/>
    <property type="match status" value="1"/>
</dbReference>
<evidence type="ECO:0000259" key="10">
    <source>
        <dbReference type="Pfam" id="PF14416"/>
    </source>
</evidence>
<evidence type="ECO:0000256" key="7">
    <source>
        <dbReference type="ARBA" id="ARBA00023136"/>
    </source>
</evidence>
<dbReference type="Pfam" id="PF13839">
    <property type="entry name" value="PC-Esterase"/>
    <property type="match status" value="1"/>
</dbReference>
<keyword evidence="5 8" id="KW-1133">Transmembrane helix</keyword>
<gene>
    <name evidence="11" type="ORF">A4U43_C05F22890</name>
</gene>
<dbReference type="GO" id="GO:1990538">
    <property type="term" value="F:xylan O-acetyltransferase activity"/>
    <property type="evidence" value="ECO:0007669"/>
    <property type="project" value="UniProtKB-ARBA"/>
</dbReference>
<dbReference type="InterPro" id="IPR029962">
    <property type="entry name" value="TBL"/>
</dbReference>
<evidence type="ECO:0000256" key="2">
    <source>
        <dbReference type="ARBA" id="ARBA00007727"/>
    </source>
</evidence>
<dbReference type="OMA" id="TMAIFWS"/>
<dbReference type="Proteomes" id="UP000243459">
    <property type="component" value="Chromosome 5"/>
</dbReference>
<dbReference type="Gramene" id="ONK69438">
    <property type="protein sequence ID" value="ONK69438"/>
    <property type="gene ID" value="A4U43_C05F22890"/>
</dbReference>
<comment type="subcellular location">
    <subcellularLocation>
        <location evidence="1">Golgi apparatus membrane</location>
        <topology evidence="1">Single-pass type II membrane protein</topology>
    </subcellularLocation>
</comment>
<dbReference type="AlphaFoldDB" id="A0A5P1ETR8"/>